<dbReference type="KEGG" id="mgel:G5B37_13890"/>
<dbReference type="RefSeq" id="WP_164680625.1">
    <property type="nucleotide sequence ID" value="NZ_CP049057.1"/>
</dbReference>
<dbReference type="AlphaFoldDB" id="A0A6G6GQ66"/>
<dbReference type="InterPro" id="IPR029044">
    <property type="entry name" value="Nucleotide-diphossugar_trans"/>
</dbReference>
<protein>
    <recommendedName>
        <fullName evidence="3">Glycosyltransferase</fullName>
    </recommendedName>
</protein>
<organism evidence="1 2">
    <name type="scientific">Rasiella rasia</name>
    <dbReference type="NCBI Taxonomy" id="2744027"/>
    <lineage>
        <taxon>Bacteria</taxon>
        <taxon>Pseudomonadati</taxon>
        <taxon>Bacteroidota</taxon>
        <taxon>Flavobacteriia</taxon>
        <taxon>Flavobacteriales</taxon>
        <taxon>Flavobacteriaceae</taxon>
        <taxon>Rasiella</taxon>
    </lineage>
</organism>
<proteinExistence type="predicted"/>
<gene>
    <name evidence="1" type="ORF">G5B37_13890</name>
</gene>
<accession>A0A6G6GQ66</accession>
<dbReference type="Proteomes" id="UP000505306">
    <property type="component" value="Chromosome"/>
</dbReference>
<dbReference type="SUPFAM" id="SSF53448">
    <property type="entry name" value="Nucleotide-diphospho-sugar transferases"/>
    <property type="match status" value="1"/>
</dbReference>
<keyword evidence="2" id="KW-1185">Reference proteome</keyword>
<dbReference type="Gene3D" id="3.90.550.10">
    <property type="entry name" value="Spore Coat Polysaccharide Biosynthesis Protein SpsA, Chain A"/>
    <property type="match status" value="1"/>
</dbReference>
<sequence>MNSCCFASVIFEGNIPFFPEFLSSLQAQIDSDFTLLLFNDGVENLEAHVSEYTLPFRIITASGTSAEIRQQMLTYLAASEFDFAVFGDTDDYFALNRIAISKKLLKEHPIIANDVWLVDEAGKLLQQGYWSIRPEVKEDISYESLRHYNVLGLGNTAIQTSILPKNLALPASLIAVDWYVFSCLLKSGLKAHFTSSTHIYYRQYEGNTIGLKKLTLQRFKKEATVKLQHYKALAKLDEEITPLALRFEEMVQTLDTFSETQLTKFSKQQEHPFWWEQVQP</sequence>
<dbReference type="EMBL" id="CP049057">
    <property type="protein sequence ID" value="QIE60614.1"/>
    <property type="molecule type" value="Genomic_DNA"/>
</dbReference>
<name>A0A6G6GQ66_9FLAO</name>
<evidence type="ECO:0000313" key="2">
    <source>
        <dbReference type="Proteomes" id="UP000505306"/>
    </source>
</evidence>
<evidence type="ECO:0008006" key="3">
    <source>
        <dbReference type="Google" id="ProtNLM"/>
    </source>
</evidence>
<evidence type="ECO:0000313" key="1">
    <source>
        <dbReference type="EMBL" id="QIE60614.1"/>
    </source>
</evidence>
<reference evidence="1 2" key="1">
    <citation type="submission" date="2020-02" db="EMBL/GenBank/DDBJ databases">
        <title>Complete genome sequence of Flavobacteriaceae bacterium.</title>
        <authorList>
            <person name="Kim S.-J."/>
            <person name="Kim Y.-S."/>
            <person name="Kim K.-H."/>
        </authorList>
    </citation>
    <scope>NUCLEOTIDE SEQUENCE [LARGE SCALE GENOMIC DNA]</scope>
    <source>
        <strain evidence="1 2">RR4-40</strain>
    </source>
</reference>